<dbReference type="STRING" id="765440.A0A0C3ET15"/>
<dbReference type="Proteomes" id="UP000054166">
    <property type="component" value="Unassembled WGS sequence"/>
</dbReference>
<dbReference type="OrthoDB" id="3224744at2759"/>
<gene>
    <name evidence="1" type="ORF">PILCRDRAFT_13440</name>
</gene>
<name>A0A0C3ET15_PILCF</name>
<keyword evidence="2" id="KW-1185">Reference proteome</keyword>
<proteinExistence type="predicted"/>
<reference evidence="1 2" key="1">
    <citation type="submission" date="2014-04" db="EMBL/GenBank/DDBJ databases">
        <authorList>
            <consortium name="DOE Joint Genome Institute"/>
            <person name="Kuo A."/>
            <person name="Tarkka M."/>
            <person name="Buscot F."/>
            <person name="Kohler A."/>
            <person name="Nagy L.G."/>
            <person name="Floudas D."/>
            <person name="Copeland A."/>
            <person name="Barry K.W."/>
            <person name="Cichocki N."/>
            <person name="Veneault-Fourrey C."/>
            <person name="LaButti K."/>
            <person name="Lindquist E.A."/>
            <person name="Lipzen A."/>
            <person name="Lundell T."/>
            <person name="Morin E."/>
            <person name="Murat C."/>
            <person name="Sun H."/>
            <person name="Tunlid A."/>
            <person name="Henrissat B."/>
            <person name="Grigoriev I.V."/>
            <person name="Hibbett D.S."/>
            <person name="Martin F."/>
            <person name="Nordberg H.P."/>
            <person name="Cantor M.N."/>
            <person name="Hua S.X."/>
        </authorList>
    </citation>
    <scope>NUCLEOTIDE SEQUENCE [LARGE SCALE GENOMIC DNA]</scope>
    <source>
        <strain evidence="1 2">F 1598</strain>
    </source>
</reference>
<protein>
    <submittedName>
        <fullName evidence="1">Uncharacterized protein</fullName>
    </submittedName>
</protein>
<evidence type="ECO:0000313" key="1">
    <source>
        <dbReference type="EMBL" id="KIM75665.1"/>
    </source>
</evidence>
<reference evidence="2" key="2">
    <citation type="submission" date="2015-01" db="EMBL/GenBank/DDBJ databases">
        <title>Evolutionary Origins and Diversification of the Mycorrhizal Mutualists.</title>
        <authorList>
            <consortium name="DOE Joint Genome Institute"/>
            <consortium name="Mycorrhizal Genomics Consortium"/>
            <person name="Kohler A."/>
            <person name="Kuo A."/>
            <person name="Nagy L.G."/>
            <person name="Floudas D."/>
            <person name="Copeland A."/>
            <person name="Barry K.W."/>
            <person name="Cichocki N."/>
            <person name="Veneault-Fourrey C."/>
            <person name="LaButti K."/>
            <person name="Lindquist E.A."/>
            <person name="Lipzen A."/>
            <person name="Lundell T."/>
            <person name="Morin E."/>
            <person name="Murat C."/>
            <person name="Riley R."/>
            <person name="Ohm R."/>
            <person name="Sun H."/>
            <person name="Tunlid A."/>
            <person name="Henrissat B."/>
            <person name="Grigoriev I.V."/>
            <person name="Hibbett D.S."/>
            <person name="Martin F."/>
        </authorList>
    </citation>
    <scope>NUCLEOTIDE SEQUENCE [LARGE SCALE GENOMIC DNA]</scope>
    <source>
        <strain evidence="2">F 1598</strain>
    </source>
</reference>
<organism evidence="1 2">
    <name type="scientific">Piloderma croceum (strain F 1598)</name>
    <dbReference type="NCBI Taxonomy" id="765440"/>
    <lineage>
        <taxon>Eukaryota</taxon>
        <taxon>Fungi</taxon>
        <taxon>Dikarya</taxon>
        <taxon>Basidiomycota</taxon>
        <taxon>Agaricomycotina</taxon>
        <taxon>Agaricomycetes</taxon>
        <taxon>Agaricomycetidae</taxon>
        <taxon>Atheliales</taxon>
        <taxon>Atheliaceae</taxon>
        <taxon>Piloderma</taxon>
    </lineage>
</organism>
<dbReference type="InParanoid" id="A0A0C3ET15"/>
<dbReference type="EMBL" id="KN833044">
    <property type="protein sequence ID" value="KIM75665.1"/>
    <property type="molecule type" value="Genomic_DNA"/>
</dbReference>
<evidence type="ECO:0000313" key="2">
    <source>
        <dbReference type="Proteomes" id="UP000054166"/>
    </source>
</evidence>
<sequence length="181" mass="20070">MDVPKLIANILDNRLPQAMESIHTKSASDSLDHLPQIEQSMELNTLVPTADALNRPHPYSPVGPSTRLDTNITREFPAKAEQIPTHKISSSSVKDPLVHMSEQNDTTYSEEPARLYDFAMSVLEECNAAVPLSDLDTAISLFQETLDRRPAPHPLRSDSLKDLAGALVARFSLTNQRQDLD</sequence>
<accession>A0A0C3ET15</accession>
<dbReference type="AlphaFoldDB" id="A0A0C3ET15"/>
<dbReference type="HOGENOM" id="CLU_1489543_0_0_1"/>